<evidence type="ECO:0000313" key="14">
    <source>
        <dbReference type="EMBL" id="KMZ57927.1"/>
    </source>
</evidence>
<keyword evidence="5 12" id="KW-0812">Transmembrane</keyword>
<dbReference type="InterPro" id="IPR043205">
    <property type="entry name" value="CYB561/CYBRD1-like"/>
</dbReference>
<comment type="cofactor">
    <cofactor evidence="1">
        <name>heme b</name>
        <dbReference type="ChEBI" id="CHEBI:60344"/>
    </cofactor>
</comment>
<keyword evidence="4" id="KW-0349">Heme</keyword>
<evidence type="ECO:0000256" key="5">
    <source>
        <dbReference type="ARBA" id="ARBA00022692"/>
    </source>
</evidence>
<feature type="domain" description="Cytochrome b561" evidence="13">
    <location>
        <begin position="19"/>
        <end position="216"/>
    </location>
</feature>
<keyword evidence="7" id="KW-0249">Electron transport</keyword>
<accession>A0A0K9NPB4</accession>
<evidence type="ECO:0000256" key="1">
    <source>
        <dbReference type="ARBA" id="ARBA00001970"/>
    </source>
</evidence>
<evidence type="ECO:0000256" key="2">
    <source>
        <dbReference type="ARBA" id="ARBA00004141"/>
    </source>
</evidence>
<dbReference type="OrthoDB" id="907479at2759"/>
<feature type="transmembrane region" description="Helical" evidence="12">
    <location>
        <begin position="194"/>
        <end position="215"/>
    </location>
</feature>
<evidence type="ECO:0000256" key="8">
    <source>
        <dbReference type="ARBA" id="ARBA00022989"/>
    </source>
</evidence>
<evidence type="ECO:0000256" key="9">
    <source>
        <dbReference type="ARBA" id="ARBA00023004"/>
    </source>
</evidence>
<dbReference type="AlphaFoldDB" id="A0A0K9NPB4"/>
<feature type="transmembrane region" description="Helical" evidence="12">
    <location>
        <begin position="161"/>
        <end position="182"/>
    </location>
</feature>
<feature type="transmembrane region" description="Helical" evidence="12">
    <location>
        <begin position="120"/>
        <end position="140"/>
    </location>
</feature>
<evidence type="ECO:0000313" key="15">
    <source>
        <dbReference type="Proteomes" id="UP000036987"/>
    </source>
</evidence>
<dbReference type="InterPro" id="IPR006593">
    <property type="entry name" value="Cyt_b561/ferric_Rdtase_TM"/>
</dbReference>
<evidence type="ECO:0000256" key="10">
    <source>
        <dbReference type="ARBA" id="ARBA00023136"/>
    </source>
</evidence>
<dbReference type="Gene3D" id="1.20.120.1770">
    <property type="match status" value="1"/>
</dbReference>
<dbReference type="SMART" id="SM00665">
    <property type="entry name" value="B561"/>
    <property type="match status" value="1"/>
</dbReference>
<dbReference type="Proteomes" id="UP000036987">
    <property type="component" value="Unassembled WGS sequence"/>
</dbReference>
<evidence type="ECO:0000256" key="12">
    <source>
        <dbReference type="SAM" id="Phobius"/>
    </source>
</evidence>
<organism evidence="14 15">
    <name type="scientific">Zostera marina</name>
    <name type="common">Eelgrass</name>
    <dbReference type="NCBI Taxonomy" id="29655"/>
    <lineage>
        <taxon>Eukaryota</taxon>
        <taxon>Viridiplantae</taxon>
        <taxon>Streptophyta</taxon>
        <taxon>Embryophyta</taxon>
        <taxon>Tracheophyta</taxon>
        <taxon>Spermatophyta</taxon>
        <taxon>Magnoliopsida</taxon>
        <taxon>Liliopsida</taxon>
        <taxon>Zosteraceae</taxon>
        <taxon>Zostera</taxon>
    </lineage>
</organism>
<name>A0A0K9NPB4_ZOSMR</name>
<feature type="transmembrane region" description="Helical" evidence="12">
    <location>
        <begin position="87"/>
        <end position="108"/>
    </location>
</feature>
<feature type="transmembrane region" description="Helical" evidence="12">
    <location>
        <begin position="12"/>
        <end position="38"/>
    </location>
</feature>
<feature type="transmembrane region" description="Helical" evidence="12">
    <location>
        <begin position="50"/>
        <end position="75"/>
    </location>
</feature>
<dbReference type="GO" id="GO:0016020">
    <property type="term" value="C:membrane"/>
    <property type="evidence" value="ECO:0007669"/>
    <property type="project" value="UniProtKB-SubCell"/>
</dbReference>
<dbReference type="EMBL" id="LFYR01001997">
    <property type="protein sequence ID" value="KMZ57927.1"/>
    <property type="molecule type" value="Genomic_DNA"/>
</dbReference>
<comment type="caution">
    <text evidence="14">The sequence shown here is derived from an EMBL/GenBank/DDBJ whole genome shotgun (WGS) entry which is preliminary data.</text>
</comment>
<proteinExistence type="predicted"/>
<evidence type="ECO:0000256" key="6">
    <source>
        <dbReference type="ARBA" id="ARBA00022723"/>
    </source>
</evidence>
<evidence type="ECO:0000256" key="7">
    <source>
        <dbReference type="ARBA" id="ARBA00022982"/>
    </source>
</evidence>
<dbReference type="FunFam" id="1.20.120.1770:FF:000001">
    <property type="entry name" value="Cytochrome b reductase 1"/>
    <property type="match status" value="1"/>
</dbReference>
<evidence type="ECO:0000259" key="13">
    <source>
        <dbReference type="PROSITE" id="PS50939"/>
    </source>
</evidence>
<dbReference type="PANTHER" id="PTHR10106">
    <property type="entry name" value="CYTOCHROME B561-RELATED"/>
    <property type="match status" value="1"/>
</dbReference>
<keyword evidence="15" id="KW-1185">Reference proteome</keyword>
<keyword evidence="6" id="KW-0479">Metal-binding</keyword>
<evidence type="ECO:0000256" key="11">
    <source>
        <dbReference type="ARBA" id="ARBA00053762"/>
    </source>
</evidence>
<keyword evidence="10 12" id="KW-0472">Membrane</keyword>
<protein>
    <recommendedName>
        <fullName evidence="13">Cytochrome b561 domain-containing protein</fullName>
    </recommendedName>
</protein>
<dbReference type="STRING" id="29655.A0A0K9NPB4"/>
<gene>
    <name evidence="14" type="ORF">ZOSMA_80G00180</name>
</gene>
<keyword evidence="8 12" id="KW-1133">Transmembrane helix</keyword>
<dbReference type="GO" id="GO:0016491">
    <property type="term" value="F:oxidoreductase activity"/>
    <property type="evidence" value="ECO:0000318"/>
    <property type="project" value="GO_Central"/>
</dbReference>
<evidence type="ECO:0000256" key="3">
    <source>
        <dbReference type="ARBA" id="ARBA00022448"/>
    </source>
</evidence>
<keyword evidence="3" id="KW-0813">Transport</keyword>
<reference evidence="15" key="1">
    <citation type="journal article" date="2016" name="Nature">
        <title>The genome of the seagrass Zostera marina reveals angiosperm adaptation to the sea.</title>
        <authorList>
            <person name="Olsen J.L."/>
            <person name="Rouze P."/>
            <person name="Verhelst B."/>
            <person name="Lin Y.-C."/>
            <person name="Bayer T."/>
            <person name="Collen J."/>
            <person name="Dattolo E."/>
            <person name="De Paoli E."/>
            <person name="Dittami S."/>
            <person name="Maumus F."/>
            <person name="Michel G."/>
            <person name="Kersting A."/>
            <person name="Lauritano C."/>
            <person name="Lohaus R."/>
            <person name="Toepel M."/>
            <person name="Tonon T."/>
            <person name="Vanneste K."/>
            <person name="Amirebrahimi M."/>
            <person name="Brakel J."/>
            <person name="Bostroem C."/>
            <person name="Chovatia M."/>
            <person name="Grimwood J."/>
            <person name="Jenkins J.W."/>
            <person name="Jueterbock A."/>
            <person name="Mraz A."/>
            <person name="Stam W.T."/>
            <person name="Tice H."/>
            <person name="Bornberg-Bauer E."/>
            <person name="Green P.J."/>
            <person name="Pearson G.A."/>
            <person name="Procaccini G."/>
            <person name="Duarte C.M."/>
            <person name="Schmutz J."/>
            <person name="Reusch T.B.H."/>
            <person name="Van de Peer Y."/>
        </authorList>
    </citation>
    <scope>NUCLEOTIDE SEQUENCE [LARGE SCALE GENOMIC DNA]</scope>
    <source>
        <strain evidence="15">cv. Finnish</strain>
    </source>
</reference>
<keyword evidence="9" id="KW-0408">Iron</keyword>
<evidence type="ECO:0000256" key="4">
    <source>
        <dbReference type="ARBA" id="ARBA00022617"/>
    </source>
</evidence>
<dbReference type="PROSITE" id="PS50939">
    <property type="entry name" value="CYTOCHROME_B561"/>
    <property type="match status" value="1"/>
</dbReference>
<dbReference type="Pfam" id="PF03188">
    <property type="entry name" value="Cytochrom_B561"/>
    <property type="match status" value="1"/>
</dbReference>
<comment type="subcellular location">
    <subcellularLocation>
        <location evidence="2">Membrane</location>
        <topology evidence="2">Multi-pass membrane protein</topology>
    </subcellularLocation>
</comment>
<dbReference type="GO" id="GO:0046872">
    <property type="term" value="F:metal ion binding"/>
    <property type="evidence" value="ECO:0007669"/>
    <property type="project" value="UniProtKB-KW"/>
</dbReference>
<comment type="function">
    <text evidence="11">Two-heme-containing cytochrome. Catalyzes ascorbate-dependent trans-membrane electron transfer by utilizing a concerted H(+)/e(-) transfer mechanism.</text>
</comment>
<sequence>MAILQNEVLRPITTYVAMAARISALITTILLLILSLHYKGGLSLYSNNPSLIINCHMMIMFIGFIYVFGEAIMAYKNIPGPRKARKAIHGFLHLFALSMCIFGVYVAFKFHNKASVPDMYTLHSWLGMITICLFGIQWLFGVCTFGYPKIPLQTRVMAKPWHIFAGLTIFILALCTAETGLMQTAVVPGTEATMIIFTALGIIAFGFAVCLCILLPRLIHIQTSIV</sequence>
<dbReference type="PANTHER" id="PTHR10106:SF43">
    <property type="entry name" value="CYTOCHROME B561 FAMILY PROTEIN, EXPRESSED"/>
    <property type="match status" value="1"/>
</dbReference>
<dbReference type="OMA" id="MGREISH"/>